<gene>
    <name evidence="2" type="ORF">L1785_09175</name>
</gene>
<dbReference type="AlphaFoldDB" id="A0AA41UBJ1"/>
<evidence type="ECO:0000313" key="2">
    <source>
        <dbReference type="EMBL" id="MCF4121154.1"/>
    </source>
</evidence>
<keyword evidence="3" id="KW-1185">Reference proteome</keyword>
<sequence length="273" mass="29939">MGREQLHEWTIQIPGDGYMESRHVYHDANGKPVESQIVVKWNDGTTVSAQVIRVLPNGDVTTEGQLRYPDDTHVSTRFHTDGRFDVVHLHPSSQETTTWKYERDGSGTVELRRQIDLGQSTGIALLTWTVMPDGSPSGDVWDLEELTDSQTGEQTQVQTRRAPDGTMTTTIKVWDHNGQLIREDTTTVHPQPAPDPGPPMSKVPTPPTPGPVTGGSPVDIITPTTRVPDGTLPGGGGWVGPGGTIVEHWKDWWIETPDGTVTFLGSELVTKKE</sequence>
<name>A0AA41UBJ1_9MICO</name>
<protein>
    <submittedName>
        <fullName evidence="2">Uncharacterized protein</fullName>
    </submittedName>
</protein>
<accession>A0AA41UBJ1</accession>
<dbReference type="RefSeq" id="WP_236088935.1">
    <property type="nucleotide sequence ID" value="NZ_JAKGSG010000025.1"/>
</dbReference>
<feature type="compositionally biased region" description="Pro residues" evidence="1">
    <location>
        <begin position="191"/>
        <end position="210"/>
    </location>
</feature>
<feature type="region of interest" description="Disordered" evidence="1">
    <location>
        <begin position="186"/>
        <end position="212"/>
    </location>
</feature>
<reference evidence="2" key="1">
    <citation type="submission" date="2022-01" db="EMBL/GenBank/DDBJ databases">
        <title>Antribacter sp. nov., isolated from Guizhou of China.</title>
        <authorList>
            <person name="Chengliang C."/>
            <person name="Ya Z."/>
        </authorList>
    </citation>
    <scope>NUCLEOTIDE SEQUENCE</scope>
    <source>
        <strain evidence="2">KLBMP 9083</strain>
    </source>
</reference>
<dbReference type="Proteomes" id="UP001165405">
    <property type="component" value="Unassembled WGS sequence"/>
</dbReference>
<organism evidence="2 3">
    <name type="scientific">Antribacter soli</name>
    <dbReference type="NCBI Taxonomy" id="2910976"/>
    <lineage>
        <taxon>Bacteria</taxon>
        <taxon>Bacillati</taxon>
        <taxon>Actinomycetota</taxon>
        <taxon>Actinomycetes</taxon>
        <taxon>Micrococcales</taxon>
        <taxon>Promicromonosporaceae</taxon>
        <taxon>Antribacter</taxon>
    </lineage>
</organism>
<evidence type="ECO:0000256" key="1">
    <source>
        <dbReference type="SAM" id="MobiDB-lite"/>
    </source>
</evidence>
<proteinExistence type="predicted"/>
<evidence type="ECO:0000313" key="3">
    <source>
        <dbReference type="Proteomes" id="UP001165405"/>
    </source>
</evidence>
<comment type="caution">
    <text evidence="2">The sequence shown here is derived from an EMBL/GenBank/DDBJ whole genome shotgun (WGS) entry which is preliminary data.</text>
</comment>
<dbReference type="EMBL" id="JAKGSG010000025">
    <property type="protein sequence ID" value="MCF4121154.1"/>
    <property type="molecule type" value="Genomic_DNA"/>
</dbReference>